<keyword evidence="11" id="KW-1133">Transmembrane helix</keyword>
<proteinExistence type="predicted"/>
<keyword evidence="11" id="KW-0812">Transmembrane</keyword>
<evidence type="ECO:0000256" key="10">
    <source>
        <dbReference type="ARBA" id="ARBA00048540"/>
    </source>
</evidence>
<dbReference type="OrthoDB" id="9778595at2"/>
<dbReference type="InterPro" id="IPR003374">
    <property type="entry name" value="ApbE-like_sf"/>
</dbReference>
<feature type="transmembrane region" description="Helical" evidence="11">
    <location>
        <begin position="561"/>
        <end position="587"/>
    </location>
</feature>
<feature type="transmembrane region" description="Helical" evidence="11">
    <location>
        <begin position="443"/>
        <end position="472"/>
    </location>
</feature>
<dbReference type="AlphaFoldDB" id="A0A512M237"/>
<comment type="caution">
    <text evidence="12">The sequence shown here is derived from an EMBL/GenBank/DDBJ whole genome shotgun (WGS) entry which is preliminary data.</text>
</comment>
<evidence type="ECO:0000313" key="13">
    <source>
        <dbReference type="Proteomes" id="UP000321577"/>
    </source>
</evidence>
<dbReference type="Proteomes" id="UP000321577">
    <property type="component" value="Unassembled WGS sequence"/>
</dbReference>
<evidence type="ECO:0000256" key="3">
    <source>
        <dbReference type="ARBA" id="ARBA00016337"/>
    </source>
</evidence>
<feature type="transmembrane region" description="Helical" evidence="11">
    <location>
        <begin position="349"/>
        <end position="367"/>
    </location>
</feature>
<dbReference type="InterPro" id="IPR024932">
    <property type="entry name" value="ApbE"/>
</dbReference>
<evidence type="ECO:0000256" key="1">
    <source>
        <dbReference type="ARBA" id="ARBA00001946"/>
    </source>
</evidence>
<protein>
    <recommendedName>
        <fullName evidence="3">FAD:protein FMN transferase</fullName>
        <ecNumber evidence="2">2.7.1.180</ecNumber>
    </recommendedName>
    <alternativeName>
        <fullName evidence="9">Flavin transferase</fullName>
    </alternativeName>
</protein>
<organism evidence="12 13">
    <name type="scientific">Brevifollis gellanilyticus</name>
    <dbReference type="NCBI Taxonomy" id="748831"/>
    <lineage>
        <taxon>Bacteria</taxon>
        <taxon>Pseudomonadati</taxon>
        <taxon>Verrucomicrobiota</taxon>
        <taxon>Verrucomicrobiia</taxon>
        <taxon>Verrucomicrobiales</taxon>
        <taxon>Verrucomicrobiaceae</taxon>
    </lineage>
</organism>
<keyword evidence="5" id="KW-0808">Transferase</keyword>
<dbReference type="SUPFAM" id="SSF143631">
    <property type="entry name" value="ApbE-like"/>
    <property type="match status" value="1"/>
</dbReference>
<evidence type="ECO:0000256" key="9">
    <source>
        <dbReference type="ARBA" id="ARBA00031306"/>
    </source>
</evidence>
<evidence type="ECO:0000256" key="5">
    <source>
        <dbReference type="ARBA" id="ARBA00022679"/>
    </source>
</evidence>
<evidence type="ECO:0000256" key="8">
    <source>
        <dbReference type="ARBA" id="ARBA00022842"/>
    </source>
</evidence>
<dbReference type="RefSeq" id="WP_146848296.1">
    <property type="nucleotide sequence ID" value="NZ_BKAG01000001.1"/>
</dbReference>
<name>A0A512M237_9BACT</name>
<gene>
    <name evidence="12" type="ORF">BGE01nite_00980</name>
</gene>
<sequence>MSDLSNNAFIQPDRRGVRSFSIQALGTRCRLQFRCADAATAMKLVGAAAAWLGAFGRQCSLSNSDSHISRINDAAGESWIDIDSGMEQVLKSADTACQLSDGLLHPATLPLTKLWETRKAQDSAPSDAEIQQALELSDWKAIRREPGKIFLPRAGMGLDLTILSRRHAVDMLVQLLRQHGIEDALVQLGTDLFALGGDGEHAFWMIDAGQGLPVPEGAGALRLSNQALSWVGGDDGIIDPRSGHPVRNDLRSVIVVAASSLTAGVHASAMMLLGQREGLHFAESTGLVNACLLDDTGTALTTQAFAGHLAPPEAESSSIISFPAASSAASLTAERKVTQKWLARDLIRMWPWLLPVVLLLITFGPAGLQHSGAEPGAAIASLGMVWMTFLITRRLWGHYRAHAAATMLMFTLAVFAAGLLPMPDLTLCLLNMAAIAALVHQRALGFFALLALGFMVKGPVASLVPAGAALGWWAVGGRKTTRTWIVGTGVALAASLAVSFMKGMPAPANVPEGMEGSWWRFLPLLFVALMPWSFCTPRVLRQGWRRMRTGTLKARHGLLAGWLLPTLVLTPDGLTASALLLVPALVITFCPPLADARRLWKIGSAALTLWLASGLVLPMLDQGRAGASMAGAEDPAQTLREMPLQTNRQHLTALSHSLSVSHTAPRAFQR</sequence>
<keyword evidence="11" id="KW-0472">Membrane</keyword>
<reference evidence="12 13" key="1">
    <citation type="submission" date="2019-07" db="EMBL/GenBank/DDBJ databases">
        <title>Whole genome shotgun sequence of Brevifollis gellanilyticus NBRC 108608.</title>
        <authorList>
            <person name="Hosoyama A."/>
            <person name="Uohara A."/>
            <person name="Ohji S."/>
            <person name="Ichikawa N."/>
        </authorList>
    </citation>
    <scope>NUCLEOTIDE SEQUENCE [LARGE SCALE GENOMIC DNA]</scope>
    <source>
        <strain evidence="12 13">NBRC 108608</strain>
    </source>
</reference>
<feature type="transmembrane region" description="Helical" evidence="11">
    <location>
        <begin position="599"/>
        <end position="620"/>
    </location>
</feature>
<evidence type="ECO:0000256" key="2">
    <source>
        <dbReference type="ARBA" id="ARBA00011955"/>
    </source>
</evidence>
<evidence type="ECO:0000256" key="6">
    <source>
        <dbReference type="ARBA" id="ARBA00022723"/>
    </source>
</evidence>
<feature type="transmembrane region" description="Helical" evidence="11">
    <location>
        <begin position="484"/>
        <end position="501"/>
    </location>
</feature>
<dbReference type="PANTHER" id="PTHR30040">
    <property type="entry name" value="THIAMINE BIOSYNTHESIS LIPOPROTEIN APBE"/>
    <property type="match status" value="1"/>
</dbReference>
<keyword evidence="8" id="KW-0460">Magnesium</keyword>
<dbReference type="Pfam" id="PF02424">
    <property type="entry name" value="ApbE"/>
    <property type="match status" value="1"/>
</dbReference>
<keyword evidence="6" id="KW-0479">Metal-binding</keyword>
<feature type="transmembrane region" description="Helical" evidence="11">
    <location>
        <begin position="521"/>
        <end position="540"/>
    </location>
</feature>
<comment type="cofactor">
    <cofactor evidence="1">
        <name>Mg(2+)</name>
        <dbReference type="ChEBI" id="CHEBI:18420"/>
    </cofactor>
</comment>
<comment type="catalytic activity">
    <reaction evidence="10">
        <text>L-threonyl-[protein] + FAD = FMN-L-threonyl-[protein] + AMP + H(+)</text>
        <dbReference type="Rhea" id="RHEA:36847"/>
        <dbReference type="Rhea" id="RHEA-COMP:11060"/>
        <dbReference type="Rhea" id="RHEA-COMP:11061"/>
        <dbReference type="ChEBI" id="CHEBI:15378"/>
        <dbReference type="ChEBI" id="CHEBI:30013"/>
        <dbReference type="ChEBI" id="CHEBI:57692"/>
        <dbReference type="ChEBI" id="CHEBI:74257"/>
        <dbReference type="ChEBI" id="CHEBI:456215"/>
        <dbReference type="EC" id="2.7.1.180"/>
    </reaction>
</comment>
<evidence type="ECO:0000256" key="11">
    <source>
        <dbReference type="SAM" id="Phobius"/>
    </source>
</evidence>
<dbReference type="GO" id="GO:0046872">
    <property type="term" value="F:metal ion binding"/>
    <property type="evidence" value="ECO:0007669"/>
    <property type="project" value="UniProtKB-KW"/>
</dbReference>
<dbReference type="GO" id="GO:0016740">
    <property type="term" value="F:transferase activity"/>
    <property type="evidence" value="ECO:0007669"/>
    <property type="project" value="UniProtKB-KW"/>
</dbReference>
<dbReference type="PANTHER" id="PTHR30040:SF2">
    <property type="entry name" value="FAD:PROTEIN FMN TRANSFERASE"/>
    <property type="match status" value="1"/>
</dbReference>
<accession>A0A512M237</accession>
<dbReference type="EC" id="2.7.1.180" evidence="2"/>
<evidence type="ECO:0000256" key="4">
    <source>
        <dbReference type="ARBA" id="ARBA00022630"/>
    </source>
</evidence>
<keyword evidence="7" id="KW-0274">FAD</keyword>
<evidence type="ECO:0000256" key="7">
    <source>
        <dbReference type="ARBA" id="ARBA00022827"/>
    </source>
</evidence>
<feature type="transmembrane region" description="Helical" evidence="11">
    <location>
        <begin position="373"/>
        <end position="391"/>
    </location>
</feature>
<evidence type="ECO:0000313" key="12">
    <source>
        <dbReference type="EMBL" id="GEP40807.1"/>
    </source>
</evidence>
<keyword evidence="4" id="KW-0285">Flavoprotein</keyword>
<keyword evidence="13" id="KW-1185">Reference proteome</keyword>
<dbReference type="EMBL" id="BKAG01000001">
    <property type="protein sequence ID" value="GEP40807.1"/>
    <property type="molecule type" value="Genomic_DNA"/>
</dbReference>
<dbReference type="Gene3D" id="3.10.520.10">
    <property type="entry name" value="ApbE-like domains"/>
    <property type="match status" value="1"/>
</dbReference>